<evidence type="ECO:0000256" key="1">
    <source>
        <dbReference type="SAM" id="MobiDB-lite"/>
    </source>
</evidence>
<proteinExistence type="predicted"/>
<dbReference type="Proteomes" id="UP000326364">
    <property type="component" value="Unassembled WGS sequence"/>
</dbReference>
<evidence type="ECO:0000313" key="5">
    <source>
        <dbReference type="Proteomes" id="UP000326364"/>
    </source>
</evidence>
<gene>
    <name evidence="3" type="ORF">F4U95_01565</name>
    <name evidence="2" type="ORF">F4U96_01565</name>
</gene>
<feature type="compositionally biased region" description="Low complexity" evidence="1">
    <location>
        <begin position="60"/>
        <end position="75"/>
    </location>
</feature>
<organism evidence="3 4">
    <name type="scientific">Sphingobium limneticum</name>
    <dbReference type="NCBI Taxonomy" id="1007511"/>
    <lineage>
        <taxon>Bacteria</taxon>
        <taxon>Pseudomonadati</taxon>
        <taxon>Pseudomonadota</taxon>
        <taxon>Alphaproteobacteria</taxon>
        <taxon>Sphingomonadales</taxon>
        <taxon>Sphingomonadaceae</taxon>
        <taxon>Sphingobium</taxon>
    </lineage>
</organism>
<feature type="compositionally biased region" description="Basic and acidic residues" evidence="1">
    <location>
        <begin position="26"/>
        <end position="46"/>
    </location>
</feature>
<sequence>MTAPIQTAMQPGSLQSADRPMPQKQPDSEAVDRFRDALARKGKDARTASAKPQKTAEDGAQPAPLPAQSPLVPLPFRERPAGKGQDGASGSDGRSGANAAPPAVAQDVAMPTLPNAAPAPDAGQFAALVARLDAGLAPSAQSHLALPGDQWRADQVVIDSQGSSLSVSIDLGQRGDGEQETMKELQARLRARGIAARVDRI</sequence>
<reference evidence="4 5" key="1">
    <citation type="submission" date="2019-09" db="EMBL/GenBank/DDBJ databases">
        <authorList>
            <person name="Feng G."/>
        </authorList>
    </citation>
    <scope>NUCLEOTIDE SEQUENCE [LARGE SCALE GENOMIC DNA]</scope>
    <source>
        <strain evidence="3 4">KACC 19283</strain>
        <strain evidence="2 5">KACC 19284</strain>
    </source>
</reference>
<dbReference type="RefSeq" id="WP_120253236.1">
    <property type="nucleotide sequence ID" value="NZ_VYPZ01000001.1"/>
</dbReference>
<name>A0A5J5I8Y0_9SPHN</name>
<accession>A0A5J5I8Y0</accession>
<feature type="compositionally biased region" description="Polar residues" evidence="1">
    <location>
        <begin position="1"/>
        <end position="16"/>
    </location>
</feature>
<evidence type="ECO:0000313" key="2">
    <source>
        <dbReference type="EMBL" id="KAA9021410.1"/>
    </source>
</evidence>
<feature type="region of interest" description="Disordered" evidence="1">
    <location>
        <begin position="1"/>
        <end position="107"/>
    </location>
</feature>
<evidence type="ECO:0000313" key="3">
    <source>
        <dbReference type="EMBL" id="KAA9033772.1"/>
    </source>
</evidence>
<dbReference type="EMBL" id="VYQA01000001">
    <property type="protein sequence ID" value="KAA9033772.1"/>
    <property type="molecule type" value="Genomic_DNA"/>
</dbReference>
<protein>
    <submittedName>
        <fullName evidence="3">Uncharacterized protein</fullName>
    </submittedName>
</protein>
<dbReference type="AlphaFoldDB" id="A0A5J5I8Y0"/>
<dbReference type="EMBL" id="VYQB01000001">
    <property type="protein sequence ID" value="KAA9021410.1"/>
    <property type="molecule type" value="Genomic_DNA"/>
</dbReference>
<evidence type="ECO:0000313" key="4">
    <source>
        <dbReference type="Proteomes" id="UP000325933"/>
    </source>
</evidence>
<feature type="compositionally biased region" description="Low complexity" evidence="1">
    <location>
        <begin position="88"/>
        <end position="100"/>
    </location>
</feature>
<comment type="caution">
    <text evidence="3">The sequence shown here is derived from an EMBL/GenBank/DDBJ whole genome shotgun (WGS) entry which is preliminary data.</text>
</comment>
<dbReference type="Proteomes" id="UP000325933">
    <property type="component" value="Unassembled WGS sequence"/>
</dbReference>
<keyword evidence="5" id="KW-1185">Reference proteome</keyword>